<reference evidence="1 2" key="1">
    <citation type="submission" date="2018-04" db="EMBL/GenBank/DDBJ databases">
        <title>Methylobacterium sp. PR1016A genome.</title>
        <authorList>
            <person name="Park W."/>
        </authorList>
    </citation>
    <scope>NUCLEOTIDE SEQUENCE [LARGE SCALE GENOMIC DNA]</scope>
    <source>
        <strain evidence="1 2">PR1016A</strain>
        <plasmid evidence="1 2">unnamed3</plasmid>
    </source>
</reference>
<geneLocation type="plasmid" evidence="1 2">
    <name>unnamed3</name>
</geneLocation>
<keyword evidence="2" id="KW-1185">Reference proteome</keyword>
<evidence type="ECO:0000313" key="1">
    <source>
        <dbReference type="EMBL" id="AWB26207.1"/>
    </source>
</evidence>
<dbReference type="AlphaFoldDB" id="A0A2R4WXD0"/>
<gene>
    <name evidence="1" type="ORF">DA075_35660</name>
</gene>
<dbReference type="Proteomes" id="UP000244755">
    <property type="component" value="Plasmid unnamed3"/>
</dbReference>
<dbReference type="RefSeq" id="WP_099957737.1">
    <property type="nucleotide sequence ID" value="NZ_CP028847.1"/>
</dbReference>
<name>A0A2R4WXD0_9HYPH</name>
<sequence length="236" mass="26123">MSTTPASGKLTPSGTFPTPYGVAVPVFEPPAPDPSGEEHVLFSMDGTATCAGIHDPEQRRRFIEEATRTGRFPRFEDFGGHAVPRVLLPRPRDPAYPRIPQVEGMPAEAWITGLMDRFRWCDRAEFLVSIIGENLDQIGAGRALAEEFFPIALSVLLTGALEHVPEPEIDCLEAAAFYAVSEHAEWRAAGLQWLTPFRETWFRDWRDARPSYARFASLLTPVYGLPAWLGSAEGAP</sequence>
<keyword evidence="1" id="KW-0614">Plasmid</keyword>
<protein>
    <submittedName>
        <fullName evidence="1">Uncharacterized protein</fullName>
    </submittedName>
</protein>
<dbReference type="EMBL" id="CP028847">
    <property type="protein sequence ID" value="AWB26207.1"/>
    <property type="molecule type" value="Genomic_DNA"/>
</dbReference>
<organism evidence="1 2">
    <name type="scientific">Methylobacterium currus</name>
    <dbReference type="NCBI Taxonomy" id="2051553"/>
    <lineage>
        <taxon>Bacteria</taxon>
        <taxon>Pseudomonadati</taxon>
        <taxon>Pseudomonadota</taxon>
        <taxon>Alphaproteobacteria</taxon>
        <taxon>Hyphomicrobiales</taxon>
        <taxon>Methylobacteriaceae</taxon>
        <taxon>Methylobacterium</taxon>
    </lineage>
</organism>
<dbReference type="KEGG" id="mee:DA075_35660"/>
<proteinExistence type="predicted"/>
<dbReference type="OrthoDB" id="7376221at2"/>
<evidence type="ECO:0000313" key="2">
    <source>
        <dbReference type="Proteomes" id="UP000244755"/>
    </source>
</evidence>
<accession>A0A2R4WXD0</accession>